<dbReference type="SUPFAM" id="SSF56436">
    <property type="entry name" value="C-type lectin-like"/>
    <property type="match status" value="1"/>
</dbReference>
<dbReference type="EMBL" id="CP042997">
    <property type="protein sequence ID" value="QEH34510.1"/>
    <property type="molecule type" value="Genomic_DNA"/>
</dbReference>
<dbReference type="InterPro" id="IPR051043">
    <property type="entry name" value="Sulfatase_Mod_Factor_Kinase"/>
</dbReference>
<dbReference type="SUPFAM" id="SSF47336">
    <property type="entry name" value="ACP-like"/>
    <property type="match status" value="1"/>
</dbReference>
<feature type="domain" description="Carrier" evidence="2">
    <location>
        <begin position="10"/>
        <end position="94"/>
    </location>
</feature>
<evidence type="ECO:0000313" key="3">
    <source>
        <dbReference type="EMBL" id="QEH34510.1"/>
    </source>
</evidence>
<dbReference type="GO" id="GO:0120147">
    <property type="term" value="F:formylglycine-generating oxidase activity"/>
    <property type="evidence" value="ECO:0007669"/>
    <property type="project" value="TreeGrafter"/>
</dbReference>
<keyword evidence="3" id="KW-0808">Transferase</keyword>
<accession>A0A5B9W3I8</accession>
<dbReference type="PROSITE" id="PS50075">
    <property type="entry name" value="CARRIER"/>
    <property type="match status" value="1"/>
</dbReference>
<dbReference type="KEGG" id="agv:OJF2_30500"/>
<dbReference type="PANTHER" id="PTHR23150">
    <property type="entry name" value="SULFATASE MODIFYING FACTOR 1, 2"/>
    <property type="match status" value="1"/>
</dbReference>
<gene>
    <name evidence="3" type="primary">pkn1_3</name>
    <name evidence="3" type="ORF">OJF2_30500</name>
</gene>
<keyword evidence="3" id="KW-0418">Kinase</keyword>
<dbReference type="GO" id="GO:0004674">
    <property type="term" value="F:protein serine/threonine kinase activity"/>
    <property type="evidence" value="ECO:0007669"/>
    <property type="project" value="UniProtKB-EC"/>
</dbReference>
<dbReference type="Gene3D" id="3.90.1580.10">
    <property type="entry name" value="paralog of FGE (formylglycine-generating enzyme)"/>
    <property type="match status" value="1"/>
</dbReference>
<evidence type="ECO:0000313" key="4">
    <source>
        <dbReference type="Proteomes" id="UP000324233"/>
    </source>
</evidence>
<evidence type="ECO:0000256" key="1">
    <source>
        <dbReference type="SAM" id="MobiDB-lite"/>
    </source>
</evidence>
<protein>
    <submittedName>
        <fullName evidence="3">Serine/threonine-protein kinase pkn1</fullName>
        <ecNumber evidence="3">2.7.11.1</ecNumber>
    </submittedName>
</protein>
<reference evidence="3 4" key="1">
    <citation type="submission" date="2019-08" db="EMBL/GenBank/DDBJ databases">
        <title>Deep-cultivation of Planctomycetes and their phenomic and genomic characterization uncovers novel biology.</title>
        <authorList>
            <person name="Wiegand S."/>
            <person name="Jogler M."/>
            <person name="Boedeker C."/>
            <person name="Pinto D."/>
            <person name="Vollmers J."/>
            <person name="Rivas-Marin E."/>
            <person name="Kohn T."/>
            <person name="Peeters S.H."/>
            <person name="Heuer A."/>
            <person name="Rast P."/>
            <person name="Oberbeckmann S."/>
            <person name="Bunk B."/>
            <person name="Jeske O."/>
            <person name="Meyerdierks A."/>
            <person name="Storesund J.E."/>
            <person name="Kallscheuer N."/>
            <person name="Luecker S."/>
            <person name="Lage O.M."/>
            <person name="Pohl T."/>
            <person name="Merkel B.J."/>
            <person name="Hornburger P."/>
            <person name="Mueller R.-W."/>
            <person name="Bruemmer F."/>
            <person name="Labrenz M."/>
            <person name="Spormann A.M."/>
            <person name="Op den Camp H."/>
            <person name="Overmann J."/>
            <person name="Amann R."/>
            <person name="Jetten M.S.M."/>
            <person name="Mascher T."/>
            <person name="Medema M.H."/>
            <person name="Devos D.P."/>
            <person name="Kaster A.-K."/>
            <person name="Ovreas L."/>
            <person name="Rohde M."/>
            <person name="Galperin M.Y."/>
            <person name="Jogler C."/>
        </authorList>
    </citation>
    <scope>NUCLEOTIDE SEQUENCE [LARGE SCALE GENOMIC DNA]</scope>
    <source>
        <strain evidence="3 4">OJF2</strain>
    </source>
</reference>
<dbReference type="InterPro" id="IPR036736">
    <property type="entry name" value="ACP-like_sf"/>
</dbReference>
<dbReference type="Pfam" id="PF03781">
    <property type="entry name" value="FGE-sulfatase"/>
    <property type="match status" value="1"/>
</dbReference>
<proteinExistence type="predicted"/>
<dbReference type="Gene3D" id="1.10.1200.10">
    <property type="entry name" value="ACP-like"/>
    <property type="match status" value="1"/>
</dbReference>
<dbReference type="InterPro" id="IPR005532">
    <property type="entry name" value="SUMF_dom"/>
</dbReference>
<dbReference type="Proteomes" id="UP000324233">
    <property type="component" value="Chromosome"/>
</dbReference>
<dbReference type="PANTHER" id="PTHR23150:SF19">
    <property type="entry name" value="FORMYLGLYCINE-GENERATING ENZYME"/>
    <property type="match status" value="1"/>
</dbReference>
<name>A0A5B9W3I8_9BACT</name>
<dbReference type="InterPro" id="IPR009081">
    <property type="entry name" value="PP-bd_ACP"/>
</dbReference>
<feature type="region of interest" description="Disordered" evidence="1">
    <location>
        <begin position="377"/>
        <end position="397"/>
    </location>
</feature>
<dbReference type="Pfam" id="PF00550">
    <property type="entry name" value="PP-binding"/>
    <property type="match status" value="1"/>
</dbReference>
<dbReference type="AlphaFoldDB" id="A0A5B9W3I8"/>
<dbReference type="RefSeq" id="WP_168221806.1">
    <property type="nucleotide sequence ID" value="NZ_CP042997.1"/>
</dbReference>
<dbReference type="InterPro" id="IPR016187">
    <property type="entry name" value="CTDL_fold"/>
</dbReference>
<evidence type="ECO:0000259" key="2">
    <source>
        <dbReference type="PROSITE" id="PS50075"/>
    </source>
</evidence>
<sequence>MATGPHLRIEEVEQKVCDIASEQLGIPRQKVSPGSRIVQDLQCDSLDLVELFMSVEDAFEVTLPDGSPDPVFKAVFTRPGFRLADLAELVYLAQGTGKPERDGWRRARVATAATATIPFTQLDGRWEPGSTERPGLFEPLKAPGPIRPYRRRSDGMRCLRIPSAAVELGSDAPEAPDDERPRRVAEIDSFLIDAEPVSTTAYCRFLNSADEADPAVLADWFVLDPEDDRIEHMLITKCGPDWRPRPGTERWPMILVSWYGANAYSLWANGRDWRSYRGEGELGDGQESFLPSEAQWEYAARGDRSRTYPWGDEPCTPDRLVFGQHRRGATYRAETLPMADVNAELGMSPFGLHHMAGNIWQWCRDWYDGAFPARPEASLPNPLNRTPGTARSERGGSWVGPASLCRSSFRRGRPPHARGRCLGFRCIGLASDAR</sequence>
<keyword evidence="4" id="KW-1185">Reference proteome</keyword>
<dbReference type="EC" id="2.7.11.1" evidence="3"/>
<dbReference type="InterPro" id="IPR042095">
    <property type="entry name" value="SUMF_sf"/>
</dbReference>
<organism evidence="3 4">
    <name type="scientific">Aquisphaera giovannonii</name>
    <dbReference type="NCBI Taxonomy" id="406548"/>
    <lineage>
        <taxon>Bacteria</taxon>
        <taxon>Pseudomonadati</taxon>
        <taxon>Planctomycetota</taxon>
        <taxon>Planctomycetia</taxon>
        <taxon>Isosphaerales</taxon>
        <taxon>Isosphaeraceae</taxon>
        <taxon>Aquisphaera</taxon>
    </lineage>
</organism>